<dbReference type="AlphaFoldDB" id="A0A812B0V1"/>
<dbReference type="GO" id="GO:0001671">
    <property type="term" value="F:ATPase activator activity"/>
    <property type="evidence" value="ECO:0007669"/>
    <property type="project" value="TreeGrafter"/>
</dbReference>
<accession>A0A812B0V1</accession>
<evidence type="ECO:0000313" key="9">
    <source>
        <dbReference type="Proteomes" id="UP000597762"/>
    </source>
</evidence>
<evidence type="ECO:0000313" key="8">
    <source>
        <dbReference type="EMBL" id="CAE1164059.1"/>
    </source>
</evidence>
<name>A0A812B0V1_ACAPH</name>
<evidence type="ECO:0000256" key="7">
    <source>
        <dbReference type="SAM" id="Phobius"/>
    </source>
</evidence>
<comment type="similarity">
    <text evidence="2">Belongs to the X(+)/potassium ATPases subunit beta family.</text>
</comment>
<reference evidence="8" key="1">
    <citation type="submission" date="2021-01" db="EMBL/GenBank/DDBJ databases">
        <authorList>
            <person name="Li R."/>
            <person name="Bekaert M."/>
        </authorList>
    </citation>
    <scope>NUCLEOTIDE SEQUENCE</scope>
    <source>
        <strain evidence="8">Farmed</strain>
    </source>
</reference>
<feature type="transmembrane region" description="Helical" evidence="7">
    <location>
        <begin position="290"/>
        <end position="316"/>
    </location>
</feature>
<dbReference type="PANTHER" id="PTHR11523">
    <property type="entry name" value="SODIUM/POTASSIUM-DEPENDENT ATPASE BETA SUBUNIT"/>
    <property type="match status" value="1"/>
</dbReference>
<proteinExistence type="inferred from homology"/>
<sequence length="553" mass="63918">MTSRHSSSDEFSISTLPSKTNYRNRVESLTHYLYDRNQGTVLGCTPLRIFILGGVFYQILDWNIPTVIGPDSILNGNPGLAFRPQPNYLRTFIHYKKGDGPSTRPYIDNIESLIQFYENENQQGENFADCDAIKTRRDLRNKVCRFDLIKLGVNCVKQQNYGYDDGIPCILLKMNKIFNWEPELYDNGTVPEEIKDRYQKYYITVSCDEYFICNYFHIYILLAGFNDENRLYIGIYDLYLSNSNWAKHKVRSQDEMDEDASKNILEEWDSDDGLCSSRSSAKTCKRVGKLLLFLVCFFGLLILFSAGVMILFNYVFNGKRHEEEPQISEIKVPELIYEPKVDSSDSLIYCRYNDFEIRPYVKRMNSFIKHLNPTSVNSQDCNDNVTQNTERPCRFDMSQLGNVCVKKRKFGFDDCRLCLALTLEKVVGWQPIAYENESVPMEIRDRYDNNAVTVSCHGLQPADDENIGPVAYYPPEGFHFNNTCSLISLFACGIHSSICSIQTYTLNLLLLSSFLLTSIFFKPYFLIMCLYFSDCSQVSSSSYNFLFCPEAYM</sequence>
<dbReference type="InterPro" id="IPR000402">
    <property type="entry name" value="Na/K_ATPase_sub_beta"/>
</dbReference>
<dbReference type="Pfam" id="PF00287">
    <property type="entry name" value="Na_K-ATPase"/>
    <property type="match status" value="2"/>
</dbReference>
<evidence type="ECO:0000256" key="6">
    <source>
        <dbReference type="ARBA" id="ARBA00023136"/>
    </source>
</evidence>
<keyword evidence="6 7" id="KW-0472">Membrane</keyword>
<dbReference type="Gene3D" id="2.60.40.1660">
    <property type="entry name" value="Na, k-atpase alpha subunit"/>
    <property type="match status" value="2"/>
</dbReference>
<comment type="subcellular location">
    <subcellularLocation>
        <location evidence="1">Membrane</location>
        <topology evidence="1">Single-pass type II membrane protein</topology>
    </subcellularLocation>
</comment>
<dbReference type="Proteomes" id="UP000597762">
    <property type="component" value="Unassembled WGS sequence"/>
</dbReference>
<organism evidence="8 9">
    <name type="scientific">Acanthosepion pharaonis</name>
    <name type="common">Pharaoh cuttlefish</name>
    <name type="synonym">Sepia pharaonis</name>
    <dbReference type="NCBI Taxonomy" id="158019"/>
    <lineage>
        <taxon>Eukaryota</taxon>
        <taxon>Metazoa</taxon>
        <taxon>Spiralia</taxon>
        <taxon>Lophotrochozoa</taxon>
        <taxon>Mollusca</taxon>
        <taxon>Cephalopoda</taxon>
        <taxon>Coleoidea</taxon>
        <taxon>Decapodiformes</taxon>
        <taxon>Sepiida</taxon>
        <taxon>Sepiina</taxon>
        <taxon>Sepiidae</taxon>
        <taxon>Acanthosepion</taxon>
    </lineage>
</organism>
<evidence type="ECO:0000256" key="4">
    <source>
        <dbReference type="ARBA" id="ARBA00022968"/>
    </source>
</evidence>
<dbReference type="PANTHER" id="PTHR11523:SF28">
    <property type="entry name" value="NA_K-ATPASE BETA SUBUNIT ISOFORM 4-RELATED"/>
    <property type="match status" value="1"/>
</dbReference>
<gene>
    <name evidence="8" type="ORF">SPHA_7897</name>
</gene>
<keyword evidence="9" id="KW-1185">Reference proteome</keyword>
<keyword evidence="4" id="KW-0735">Signal-anchor</keyword>
<keyword evidence="3 7" id="KW-0812">Transmembrane</keyword>
<evidence type="ECO:0000256" key="1">
    <source>
        <dbReference type="ARBA" id="ARBA00004606"/>
    </source>
</evidence>
<dbReference type="GO" id="GO:0030007">
    <property type="term" value="P:intracellular potassium ion homeostasis"/>
    <property type="evidence" value="ECO:0007669"/>
    <property type="project" value="TreeGrafter"/>
</dbReference>
<protein>
    <submittedName>
        <fullName evidence="8">ATP1B</fullName>
    </submittedName>
</protein>
<evidence type="ECO:0000256" key="2">
    <source>
        <dbReference type="ARBA" id="ARBA00005876"/>
    </source>
</evidence>
<keyword evidence="5 7" id="KW-1133">Transmembrane helix</keyword>
<dbReference type="EMBL" id="CAHIKZ030000256">
    <property type="protein sequence ID" value="CAE1164059.1"/>
    <property type="molecule type" value="Genomic_DNA"/>
</dbReference>
<dbReference type="GO" id="GO:0005890">
    <property type="term" value="C:sodium:potassium-exchanging ATPase complex"/>
    <property type="evidence" value="ECO:0007669"/>
    <property type="project" value="InterPro"/>
</dbReference>
<evidence type="ECO:0000256" key="3">
    <source>
        <dbReference type="ARBA" id="ARBA00022692"/>
    </source>
</evidence>
<comment type="caution">
    <text evidence="8">The sequence shown here is derived from an EMBL/GenBank/DDBJ whole genome shotgun (WGS) entry which is preliminary data.</text>
</comment>
<dbReference type="InterPro" id="IPR038702">
    <property type="entry name" value="Na/K_ATPase_sub_beta_sf"/>
</dbReference>
<evidence type="ECO:0000256" key="5">
    <source>
        <dbReference type="ARBA" id="ARBA00022989"/>
    </source>
</evidence>
<feature type="transmembrane region" description="Helical" evidence="7">
    <location>
        <begin position="508"/>
        <end position="533"/>
    </location>
</feature>
<dbReference type="GO" id="GO:0036376">
    <property type="term" value="P:sodium ion export across plasma membrane"/>
    <property type="evidence" value="ECO:0007669"/>
    <property type="project" value="TreeGrafter"/>
</dbReference>
<dbReference type="OrthoDB" id="5912413at2759"/>
<dbReference type="GO" id="GO:1990573">
    <property type="term" value="P:potassium ion import across plasma membrane"/>
    <property type="evidence" value="ECO:0007669"/>
    <property type="project" value="TreeGrafter"/>
</dbReference>
<dbReference type="GO" id="GO:0006883">
    <property type="term" value="P:intracellular sodium ion homeostasis"/>
    <property type="evidence" value="ECO:0007669"/>
    <property type="project" value="TreeGrafter"/>
</dbReference>